<feature type="non-terminal residue" evidence="1">
    <location>
        <position position="54"/>
    </location>
</feature>
<protein>
    <submittedName>
        <fullName evidence="1">Uncharacterized protein</fullName>
    </submittedName>
</protein>
<proteinExistence type="predicted"/>
<gene>
    <name evidence="1" type="ORF">EZS27_041322</name>
</gene>
<name>A0A5J4PEP8_9ZZZZ</name>
<sequence length="54" mass="6380">MEYYDIKEAIKKQEEKEKAADVKCTPKVGQIKNYVPCIRARYCTGLFPFNLFFI</sequence>
<dbReference type="EMBL" id="SNRY01009472">
    <property type="protein sequence ID" value="KAA6307014.1"/>
    <property type="molecule type" value="Genomic_DNA"/>
</dbReference>
<reference evidence="1" key="1">
    <citation type="submission" date="2019-03" db="EMBL/GenBank/DDBJ databases">
        <title>Single cell metagenomics reveals metabolic interactions within the superorganism composed of flagellate Streblomastix strix and complex community of Bacteroidetes bacteria on its surface.</title>
        <authorList>
            <person name="Treitli S.C."/>
            <person name="Kolisko M."/>
            <person name="Husnik F."/>
            <person name="Keeling P."/>
            <person name="Hampl V."/>
        </authorList>
    </citation>
    <scope>NUCLEOTIDE SEQUENCE</scope>
    <source>
        <strain evidence="1">STM</strain>
    </source>
</reference>
<accession>A0A5J4PEP8</accession>
<dbReference type="AlphaFoldDB" id="A0A5J4PEP8"/>
<evidence type="ECO:0000313" key="1">
    <source>
        <dbReference type="EMBL" id="KAA6307014.1"/>
    </source>
</evidence>
<organism evidence="1">
    <name type="scientific">termite gut metagenome</name>
    <dbReference type="NCBI Taxonomy" id="433724"/>
    <lineage>
        <taxon>unclassified sequences</taxon>
        <taxon>metagenomes</taxon>
        <taxon>organismal metagenomes</taxon>
    </lineage>
</organism>
<comment type="caution">
    <text evidence="1">The sequence shown here is derived from an EMBL/GenBank/DDBJ whole genome shotgun (WGS) entry which is preliminary data.</text>
</comment>